<dbReference type="AlphaFoldDB" id="A0A292PY74"/>
<evidence type="ECO:0000313" key="1">
    <source>
        <dbReference type="EMBL" id="CUS11377.1"/>
    </source>
</evidence>
<accession>A0A292PY74</accession>
<evidence type="ECO:0000313" key="2">
    <source>
        <dbReference type="Proteomes" id="UP001412239"/>
    </source>
</evidence>
<feature type="non-terminal residue" evidence="1">
    <location>
        <position position="146"/>
    </location>
</feature>
<dbReference type="Proteomes" id="UP001412239">
    <property type="component" value="Unassembled WGS sequence"/>
</dbReference>
<gene>
    <name evidence="1" type="ORF">GSTUAT00004544001</name>
</gene>
<proteinExistence type="predicted"/>
<keyword evidence="2" id="KW-1185">Reference proteome</keyword>
<sequence length="146" mass="17091">KEADGSLRPRRARPNHNDWPTFITECGVSETPRRLEVDARWWIDSSNGDVKLVLLLFVSVKTKTIRIELWKQAMVENPQRTRTNDEDEVIRPTLKRVINITPESVTGAPLKLNFRDLFLRKPKKDRGEGNYVITEPDLRSYYEAIW</sequence>
<name>A0A292PY74_9PEZI</name>
<dbReference type="EMBL" id="LN891023">
    <property type="protein sequence ID" value="CUS11377.1"/>
    <property type="molecule type" value="Genomic_DNA"/>
</dbReference>
<organism evidence="1 2">
    <name type="scientific">Tuber aestivum</name>
    <name type="common">summer truffle</name>
    <dbReference type="NCBI Taxonomy" id="59557"/>
    <lineage>
        <taxon>Eukaryota</taxon>
        <taxon>Fungi</taxon>
        <taxon>Dikarya</taxon>
        <taxon>Ascomycota</taxon>
        <taxon>Pezizomycotina</taxon>
        <taxon>Pezizomycetes</taxon>
        <taxon>Pezizales</taxon>
        <taxon>Tuberaceae</taxon>
        <taxon>Tuber</taxon>
    </lineage>
</organism>
<protein>
    <submittedName>
        <fullName evidence="1">Uncharacterized protein</fullName>
    </submittedName>
</protein>
<feature type="non-terminal residue" evidence="1">
    <location>
        <position position="1"/>
    </location>
</feature>
<reference evidence="1" key="1">
    <citation type="submission" date="2015-10" db="EMBL/GenBank/DDBJ databases">
        <authorList>
            <person name="Regsiter A."/>
            <person name="william w."/>
        </authorList>
    </citation>
    <scope>NUCLEOTIDE SEQUENCE</scope>
    <source>
        <strain evidence="1">Montdore</strain>
    </source>
</reference>